<sequence>MKNVRIWFKKIGTARFISHLDLNRCMLRAIHKAKIPLWYTQGYNPHAFITFALPLSLGIAGERECMDIRLEDNELTREELINRLNAALPDDIPVFDATEPVMKPGEIAYASFIMELEPENLSAEDAVSQIKGMLGQENIIVPKHTKNGIIDLDIKPYLGKTEAAPKNGLVEMQTVLPAGSTMNVNPSLICDAVKKYLNLDFYADITRINIYNADFRIFE</sequence>
<reference evidence="2 3" key="1">
    <citation type="submission" date="2022-11" db="EMBL/GenBank/DDBJ databases">
        <authorList>
            <person name="Caiyu Z."/>
        </authorList>
    </citation>
    <scope>NUCLEOTIDE SEQUENCE [LARGE SCALE GENOMIC DNA]</scope>
    <source>
        <strain evidence="2 3">YR-4</strain>
    </source>
</reference>
<dbReference type="RefSeq" id="WP_268058367.1">
    <property type="nucleotide sequence ID" value="NZ_JAPOHA010000007.1"/>
</dbReference>
<dbReference type="Proteomes" id="UP001082703">
    <property type="component" value="Unassembled WGS sequence"/>
</dbReference>
<evidence type="ECO:0000313" key="2">
    <source>
        <dbReference type="EMBL" id="MCY1714326.1"/>
    </source>
</evidence>
<dbReference type="Pfam" id="PF10105">
    <property type="entry name" value="DUF2344"/>
    <property type="match status" value="1"/>
</dbReference>
<name>A0ABT4BWL0_9FIRM</name>
<dbReference type="EMBL" id="JAPOHA010000007">
    <property type="protein sequence ID" value="MCY1714326.1"/>
    <property type="molecule type" value="Genomic_DNA"/>
</dbReference>
<dbReference type="InterPro" id="IPR018768">
    <property type="entry name" value="DUF2344"/>
</dbReference>
<dbReference type="NCBIfam" id="TIGR03936">
    <property type="entry name" value="sam_1_link_chp"/>
    <property type="match status" value="1"/>
</dbReference>
<organism evidence="2 3">
    <name type="scientific">Caproiciproducens galactitolivorans</name>
    <dbReference type="NCBI Taxonomy" id="642589"/>
    <lineage>
        <taxon>Bacteria</taxon>
        <taxon>Bacillati</taxon>
        <taxon>Bacillota</taxon>
        <taxon>Clostridia</taxon>
        <taxon>Eubacteriales</taxon>
        <taxon>Acutalibacteraceae</taxon>
        <taxon>Caproiciproducens</taxon>
    </lineage>
</organism>
<proteinExistence type="predicted"/>
<feature type="domain" description="DUF2344" evidence="1">
    <location>
        <begin position="4"/>
        <end position="186"/>
    </location>
</feature>
<gene>
    <name evidence="2" type="ORF">OUY18_08665</name>
</gene>
<evidence type="ECO:0000259" key="1">
    <source>
        <dbReference type="Pfam" id="PF10105"/>
    </source>
</evidence>
<comment type="caution">
    <text evidence="2">The sequence shown here is derived from an EMBL/GenBank/DDBJ whole genome shotgun (WGS) entry which is preliminary data.</text>
</comment>
<evidence type="ECO:0000313" key="3">
    <source>
        <dbReference type="Proteomes" id="UP001082703"/>
    </source>
</evidence>
<keyword evidence="3" id="KW-1185">Reference proteome</keyword>
<protein>
    <submittedName>
        <fullName evidence="2">TIGR03936 family radical SAM-associated protein</fullName>
    </submittedName>
</protein>
<accession>A0ABT4BWL0</accession>